<name>A0ACB9GYT7_CICIN</name>
<proteinExistence type="predicted"/>
<dbReference type="Proteomes" id="UP001055811">
    <property type="component" value="Linkage Group LG01"/>
</dbReference>
<accession>A0ACB9GYT7</accession>
<keyword evidence="2" id="KW-1185">Reference proteome</keyword>
<comment type="caution">
    <text evidence="1">The sequence shown here is derived from an EMBL/GenBank/DDBJ whole genome shotgun (WGS) entry which is preliminary data.</text>
</comment>
<evidence type="ECO:0000313" key="2">
    <source>
        <dbReference type="Proteomes" id="UP001055811"/>
    </source>
</evidence>
<reference evidence="2" key="1">
    <citation type="journal article" date="2022" name="Mol. Ecol. Resour.">
        <title>The genomes of chicory, endive, great burdock and yacon provide insights into Asteraceae palaeo-polyploidization history and plant inulin production.</title>
        <authorList>
            <person name="Fan W."/>
            <person name="Wang S."/>
            <person name="Wang H."/>
            <person name="Wang A."/>
            <person name="Jiang F."/>
            <person name="Liu H."/>
            <person name="Zhao H."/>
            <person name="Xu D."/>
            <person name="Zhang Y."/>
        </authorList>
    </citation>
    <scope>NUCLEOTIDE SEQUENCE [LARGE SCALE GENOMIC DNA]</scope>
    <source>
        <strain evidence="2">cv. Punajuju</strain>
    </source>
</reference>
<organism evidence="1 2">
    <name type="scientific">Cichorium intybus</name>
    <name type="common">Chicory</name>
    <dbReference type="NCBI Taxonomy" id="13427"/>
    <lineage>
        <taxon>Eukaryota</taxon>
        <taxon>Viridiplantae</taxon>
        <taxon>Streptophyta</taxon>
        <taxon>Embryophyta</taxon>
        <taxon>Tracheophyta</taxon>
        <taxon>Spermatophyta</taxon>
        <taxon>Magnoliopsida</taxon>
        <taxon>eudicotyledons</taxon>
        <taxon>Gunneridae</taxon>
        <taxon>Pentapetalae</taxon>
        <taxon>asterids</taxon>
        <taxon>campanulids</taxon>
        <taxon>Asterales</taxon>
        <taxon>Asteraceae</taxon>
        <taxon>Cichorioideae</taxon>
        <taxon>Cichorieae</taxon>
        <taxon>Cichoriinae</taxon>
        <taxon>Cichorium</taxon>
    </lineage>
</organism>
<gene>
    <name evidence="1" type="ORF">L2E82_01260</name>
</gene>
<dbReference type="EMBL" id="CM042009">
    <property type="protein sequence ID" value="KAI3788492.1"/>
    <property type="molecule type" value="Genomic_DNA"/>
</dbReference>
<protein>
    <submittedName>
        <fullName evidence="1">Uncharacterized protein</fullName>
    </submittedName>
</protein>
<sequence length="360" mass="40531">MDNEKKKRQKKKKNKQGKTNDRPPTGAVDLVSENNNHAIVNNQNLNSENTDFYNKQRVVDSDRESISGAETSISVDSNLLNREASLEQKIKELQEQLEVHVLREADLERNILQSQKERDLWNHKETEFETRILHLQTEKDSWLQKEALVASLNKDNARLQAQVMELKEHVSNLQSKIHDLENSIATNLSSQRTKHVTENEEMNSQLESSRALIEKLVSENEKLIENVNNLNADLDQKSVMVTNSEFETSATETDPIMPSSPEKVSVSDKIMESVKNDVVKFKSNNSVNDLNRVSMESGEIVQISLDENDVITGPTSTNIEKAKAGSDPVPLTDAPLIGAPFRFISLVARYVSGADLVEKS</sequence>
<evidence type="ECO:0000313" key="1">
    <source>
        <dbReference type="EMBL" id="KAI3788492.1"/>
    </source>
</evidence>
<reference evidence="1 2" key="2">
    <citation type="journal article" date="2022" name="Mol. Ecol. Resour.">
        <title>The genomes of chicory, endive, great burdock and yacon provide insights into Asteraceae paleo-polyploidization history and plant inulin production.</title>
        <authorList>
            <person name="Fan W."/>
            <person name="Wang S."/>
            <person name="Wang H."/>
            <person name="Wang A."/>
            <person name="Jiang F."/>
            <person name="Liu H."/>
            <person name="Zhao H."/>
            <person name="Xu D."/>
            <person name="Zhang Y."/>
        </authorList>
    </citation>
    <scope>NUCLEOTIDE SEQUENCE [LARGE SCALE GENOMIC DNA]</scope>
    <source>
        <strain evidence="2">cv. Punajuju</strain>
        <tissue evidence="1">Leaves</tissue>
    </source>
</reference>